<dbReference type="InterPro" id="IPR036278">
    <property type="entry name" value="Sialidase_sf"/>
</dbReference>
<sequence length="331" mass="35870">MKYLLIFISMITWEVHAQTVIDSTASLRGISVLNQEVVWVSGTKGTIAKTDDGGASWQKVVIPNTQEMDFRDIEVFDTKTVLVMSAGEGSKSNIYRSENAGKSWSLVYANTFEEGFFNGFSFSDSLKGVLTGDPIEGKLFVLRTTNGGKTWKRVNPKKLPEMADGEAGGFAASGSHLYLNDEIFVNGTGGSIARLYISDAGLKSWKAEAVPIIQGESSQGIFSIDFCNNLLGVAVGGDYTKEDEGNQNVVVTEDGGEFWIHSENFPVYQSSVRFVDCLHVVSTGPGGTYISNDSGYTWIKTNYPGFHAVDVSADGAIWVAGSQGRVMKLDL</sequence>
<dbReference type="Gene3D" id="2.130.10.10">
    <property type="entry name" value="YVTN repeat-like/Quinoprotein amine dehydrogenase"/>
    <property type="match status" value="2"/>
</dbReference>
<dbReference type="Pfam" id="PF14870">
    <property type="entry name" value="PSII_BNR"/>
    <property type="match status" value="1"/>
</dbReference>
<dbReference type="Proteomes" id="UP001065174">
    <property type="component" value="Chromosome"/>
</dbReference>
<dbReference type="InterPro" id="IPR015943">
    <property type="entry name" value="WD40/YVTN_repeat-like_dom_sf"/>
</dbReference>
<dbReference type="EMBL" id="CP106679">
    <property type="protein sequence ID" value="UXP33203.1"/>
    <property type="molecule type" value="Genomic_DNA"/>
</dbReference>
<keyword evidence="1" id="KW-0602">Photosynthesis</keyword>
<dbReference type="SUPFAM" id="SSF50939">
    <property type="entry name" value="Sialidases"/>
    <property type="match status" value="1"/>
</dbReference>
<evidence type="ECO:0000313" key="5">
    <source>
        <dbReference type="Proteomes" id="UP001065174"/>
    </source>
</evidence>
<keyword evidence="5" id="KW-1185">Reference proteome</keyword>
<organism evidence="4 5">
    <name type="scientific">Reichenbachiella agarivorans</name>
    <dbReference type="NCBI Taxonomy" id="2979464"/>
    <lineage>
        <taxon>Bacteria</taxon>
        <taxon>Pseudomonadati</taxon>
        <taxon>Bacteroidota</taxon>
        <taxon>Cytophagia</taxon>
        <taxon>Cytophagales</taxon>
        <taxon>Reichenbachiellaceae</taxon>
        <taxon>Reichenbachiella</taxon>
    </lineage>
</organism>
<evidence type="ECO:0000256" key="2">
    <source>
        <dbReference type="ARBA" id="ARBA00023276"/>
    </source>
</evidence>
<keyword evidence="2" id="KW-0604">Photosystem II</keyword>
<name>A0ABY6CUT2_9BACT</name>
<accession>A0ABY6CUT2</accession>
<evidence type="ECO:0000256" key="1">
    <source>
        <dbReference type="ARBA" id="ARBA00022531"/>
    </source>
</evidence>
<dbReference type="InterPro" id="IPR028203">
    <property type="entry name" value="PSII_CF48-like_dom"/>
</dbReference>
<dbReference type="PANTHER" id="PTHR47199">
    <property type="entry name" value="PHOTOSYSTEM II STABILITY/ASSEMBLY FACTOR HCF136, CHLOROPLASTIC"/>
    <property type="match status" value="1"/>
</dbReference>
<feature type="domain" description="Photosynthesis system II assembly factor Ycf48/Hcf136-like" evidence="3">
    <location>
        <begin position="12"/>
        <end position="107"/>
    </location>
</feature>
<protein>
    <submittedName>
        <fullName evidence="4">YCF48-related protein</fullName>
    </submittedName>
</protein>
<evidence type="ECO:0000313" key="4">
    <source>
        <dbReference type="EMBL" id="UXP33203.1"/>
    </source>
</evidence>
<gene>
    <name evidence="4" type="ORF">N6H18_04450</name>
</gene>
<dbReference type="PANTHER" id="PTHR47199:SF2">
    <property type="entry name" value="PHOTOSYSTEM II STABILITY_ASSEMBLY FACTOR HCF136, CHLOROPLASTIC"/>
    <property type="match status" value="1"/>
</dbReference>
<reference evidence="4" key="1">
    <citation type="submission" date="2022-09" db="EMBL/GenBank/DDBJ databases">
        <title>Comparative genomics and taxonomic characterization of three novel marine species of genus Reichenbachiella exhibiting antioxidant and polysaccharide degradation activities.</title>
        <authorList>
            <person name="Muhammad N."/>
            <person name="Lee Y.-J."/>
            <person name="Ko J."/>
            <person name="Kim S.-G."/>
        </authorList>
    </citation>
    <scope>NUCLEOTIDE SEQUENCE</scope>
    <source>
        <strain evidence="4">BKB1-1</strain>
    </source>
</reference>
<dbReference type="RefSeq" id="WP_262310632.1">
    <property type="nucleotide sequence ID" value="NZ_CP106679.1"/>
</dbReference>
<evidence type="ECO:0000259" key="3">
    <source>
        <dbReference type="Pfam" id="PF14870"/>
    </source>
</evidence>
<proteinExistence type="predicted"/>